<keyword evidence="2" id="KW-0614">Plasmid</keyword>
<dbReference type="EMBL" id="CP038449">
    <property type="protein sequence ID" value="QJT41269.1"/>
    <property type="molecule type" value="Genomic_DNA"/>
</dbReference>
<protein>
    <recommendedName>
        <fullName evidence="1">Putative exodeoxyribonuclease 8 PDDEXK-like domain-containing protein</fullName>
    </recommendedName>
</protein>
<reference evidence="2 3" key="1">
    <citation type="submission" date="2019-03" db="EMBL/GenBank/DDBJ databases">
        <title>Novel transposon Tn6433 accelerates the dissemination of tet(E) in Aeromonas from aerobic biofilm under oxytetracycline stress.</title>
        <authorList>
            <person name="Shi Y."/>
            <person name="Tian Z."/>
            <person name="Zhang Y."/>
            <person name="Zhang H."/>
            <person name="Yang M."/>
        </authorList>
    </citation>
    <scope>NUCLEOTIDE SEQUENCE [LARGE SCALE GENOMIC DNA]</scope>
    <source>
        <strain evidence="2 3">R50-22</strain>
        <plasmid evidence="3">paeme5</plasmid>
    </source>
</reference>
<evidence type="ECO:0000259" key="1">
    <source>
        <dbReference type="Pfam" id="PF12684"/>
    </source>
</evidence>
<dbReference type="Gene3D" id="3.90.320.10">
    <property type="match status" value="2"/>
</dbReference>
<geneLocation type="plasmid" evidence="3">
    <name>paeme5</name>
</geneLocation>
<dbReference type="Pfam" id="PF12684">
    <property type="entry name" value="DUF3799"/>
    <property type="match status" value="1"/>
</dbReference>
<gene>
    <name evidence="2" type="ORF">E4188_22485</name>
</gene>
<organism evidence="2 3">
    <name type="scientific">Aeromonas media</name>
    <dbReference type="NCBI Taxonomy" id="651"/>
    <lineage>
        <taxon>Bacteria</taxon>
        <taxon>Pseudomonadati</taxon>
        <taxon>Pseudomonadota</taxon>
        <taxon>Gammaproteobacteria</taxon>
        <taxon>Aeromonadales</taxon>
        <taxon>Aeromonadaceae</taxon>
        <taxon>Aeromonas</taxon>
    </lineage>
</organism>
<evidence type="ECO:0000313" key="2">
    <source>
        <dbReference type="EMBL" id="QJT41269.1"/>
    </source>
</evidence>
<proteinExistence type="predicted"/>
<dbReference type="RefSeq" id="WP_171270170.1">
    <property type="nucleotide sequence ID" value="NZ_CP038446.1"/>
</dbReference>
<keyword evidence="3" id="KW-1185">Reference proteome</keyword>
<feature type="domain" description="Putative exodeoxyribonuclease 8 PDDEXK-like" evidence="1">
    <location>
        <begin position="251"/>
        <end position="404"/>
    </location>
</feature>
<evidence type="ECO:0000313" key="3">
    <source>
        <dbReference type="Proteomes" id="UP000502657"/>
    </source>
</evidence>
<sequence length="419" mass="48076">MTVAVVTDLKAAIKPGYEINWSTPNFLDKNGQPVAGIYSDVSNEDYHAIPAVSSSQLKKFAYSPARYYREYVAPLRRTKSASTKKSLTAGSVTHGLVLEPQRCNDYYWYHLNPADYPNALHTIDQIKEALLNLGERPKGNCKSDYIDQLRSVSPAVHANVFDVIAQEHLMGWLRTRNLAWMTPNMADYPNALMSLADFHRVCASMNLTPVSDNFDALTKQLCAYDSTLVTISNIREIHEQRVMNTEQFKAYVKEHVLDPITYEDAYRARDTVFKHMRASSLLQDGVSELTFIAQDPETGLWVKAKFDYLRYDLISADLKTARETHPDKFASQVRELRYDLQEVFYCHVAKLLGVSIQGFCFVVVEFAEMDNCEVYELGPKRRSKAEDDRRAHMQELQNCMERNYWYGFNANQTTMVLDF</sequence>
<dbReference type="InterPro" id="IPR024432">
    <property type="entry name" value="Put_RecE_PDDEXK-like_dom"/>
</dbReference>
<name>A0ABX6NXZ7_AERME</name>
<dbReference type="Proteomes" id="UP000502657">
    <property type="component" value="Plasmid pAeme5"/>
</dbReference>
<accession>A0ABX6NXZ7</accession>
<dbReference type="InterPro" id="IPR011604">
    <property type="entry name" value="PDDEXK-like_dom_sf"/>
</dbReference>